<dbReference type="InterPro" id="IPR001173">
    <property type="entry name" value="Glyco_trans_2-like"/>
</dbReference>
<dbReference type="Proteomes" id="UP000564644">
    <property type="component" value="Unassembled WGS sequence"/>
</dbReference>
<dbReference type="EMBL" id="JACJVO010000021">
    <property type="protein sequence ID" value="MBB6732579.1"/>
    <property type="molecule type" value="Genomic_DNA"/>
</dbReference>
<evidence type="ECO:0000256" key="1">
    <source>
        <dbReference type="SAM" id="MobiDB-lite"/>
    </source>
</evidence>
<protein>
    <submittedName>
        <fullName evidence="3">Glycosyltransferase</fullName>
    </submittedName>
</protein>
<dbReference type="InterPro" id="IPR029044">
    <property type="entry name" value="Nucleotide-diphossugar_trans"/>
</dbReference>
<sequence>MSGGRPKISVVVPFYDDPYIGEALDSVLLQTYSGSVELIVVDDGSTRESWRLRSYASKAVIAEKPNGGTASALNLGFGRASGDYVAWLSSDDRFLPRKLEEQLRFMESTGAWVSHTAFREIDERGRRNGAPVYARFDGMSRFCESFLTGNVVNGCTVMMRRELFDRLGGFDEALPYTHDYDFWVRCLLAGYPISYLDRPLTEYRRHPRMGSVRYRDAIEREFRAVLASYHPRLQRLLQAMTPPSSRPPGDGSEAAWRSG</sequence>
<evidence type="ECO:0000259" key="2">
    <source>
        <dbReference type="Pfam" id="PF00535"/>
    </source>
</evidence>
<dbReference type="AlphaFoldDB" id="A0A7X0VVW8"/>
<dbReference type="Gene3D" id="3.90.550.10">
    <property type="entry name" value="Spore Coat Polysaccharide Biosynthesis Protein SpsA, Chain A"/>
    <property type="match status" value="1"/>
</dbReference>
<dbReference type="RefSeq" id="WP_185130248.1">
    <property type="nucleotide sequence ID" value="NZ_JACJVO010000021.1"/>
</dbReference>
<name>A0A7X0VVW8_9BACL</name>
<proteinExistence type="predicted"/>
<dbReference type="PANTHER" id="PTHR43685:SF2">
    <property type="entry name" value="GLYCOSYLTRANSFERASE 2-LIKE DOMAIN-CONTAINING PROTEIN"/>
    <property type="match status" value="1"/>
</dbReference>
<dbReference type="PANTHER" id="PTHR43685">
    <property type="entry name" value="GLYCOSYLTRANSFERASE"/>
    <property type="match status" value="1"/>
</dbReference>
<reference evidence="3 4" key="1">
    <citation type="submission" date="2020-08" db="EMBL/GenBank/DDBJ databases">
        <title>Cohnella phylogeny.</title>
        <authorList>
            <person name="Dunlap C."/>
        </authorList>
    </citation>
    <scope>NUCLEOTIDE SEQUENCE [LARGE SCALE GENOMIC DNA]</scope>
    <source>
        <strain evidence="3 4">CBP 2801</strain>
    </source>
</reference>
<feature type="domain" description="Glycosyltransferase 2-like" evidence="2">
    <location>
        <begin position="9"/>
        <end position="167"/>
    </location>
</feature>
<dbReference type="Pfam" id="PF00535">
    <property type="entry name" value="Glycos_transf_2"/>
    <property type="match status" value="1"/>
</dbReference>
<dbReference type="GO" id="GO:0016740">
    <property type="term" value="F:transferase activity"/>
    <property type="evidence" value="ECO:0007669"/>
    <property type="project" value="UniProtKB-KW"/>
</dbReference>
<evidence type="ECO:0000313" key="4">
    <source>
        <dbReference type="Proteomes" id="UP000564644"/>
    </source>
</evidence>
<comment type="caution">
    <text evidence="3">The sequence shown here is derived from an EMBL/GenBank/DDBJ whole genome shotgun (WGS) entry which is preliminary data.</text>
</comment>
<keyword evidence="4" id="KW-1185">Reference proteome</keyword>
<feature type="region of interest" description="Disordered" evidence="1">
    <location>
        <begin position="239"/>
        <end position="259"/>
    </location>
</feature>
<accession>A0A7X0VVW8</accession>
<keyword evidence="3" id="KW-0808">Transferase</keyword>
<dbReference type="SUPFAM" id="SSF53448">
    <property type="entry name" value="Nucleotide-diphospho-sugar transferases"/>
    <property type="match status" value="1"/>
</dbReference>
<organism evidence="3 4">
    <name type="scientific">Cohnella zeiphila</name>
    <dbReference type="NCBI Taxonomy" id="2761120"/>
    <lineage>
        <taxon>Bacteria</taxon>
        <taxon>Bacillati</taxon>
        <taxon>Bacillota</taxon>
        <taxon>Bacilli</taxon>
        <taxon>Bacillales</taxon>
        <taxon>Paenibacillaceae</taxon>
        <taxon>Cohnella</taxon>
    </lineage>
</organism>
<evidence type="ECO:0000313" key="3">
    <source>
        <dbReference type="EMBL" id="MBB6732579.1"/>
    </source>
</evidence>
<gene>
    <name evidence="3" type="ORF">H7C18_16780</name>
</gene>
<dbReference type="InterPro" id="IPR050834">
    <property type="entry name" value="Glycosyltransf_2"/>
</dbReference>